<keyword evidence="6" id="KW-0408">Iron</keyword>
<dbReference type="PANTHER" id="PTHR24014">
    <property type="entry name" value="2-OXOGLUTARATE AND IRON-DEPENDENT OXYGENASE DOMAIN-CONTAINING PROTEIN 2"/>
    <property type="match status" value="1"/>
</dbReference>
<keyword evidence="8" id="KW-1185">Reference proteome</keyword>
<reference evidence="9 10" key="1">
    <citation type="submission" date="2025-05" db="UniProtKB">
        <authorList>
            <consortium name="RefSeq"/>
        </authorList>
    </citation>
    <scope>IDENTIFICATION</scope>
    <source>
        <tissue evidence="9 10">Muscle</tissue>
    </source>
</reference>
<dbReference type="SMART" id="SM00702">
    <property type="entry name" value="P4Hc"/>
    <property type="match status" value="1"/>
</dbReference>
<proteinExistence type="predicted"/>
<evidence type="ECO:0000313" key="8">
    <source>
        <dbReference type="Proteomes" id="UP000694941"/>
    </source>
</evidence>
<dbReference type="InterPro" id="IPR005123">
    <property type="entry name" value="Oxoglu/Fe-dep_dioxygenase_dom"/>
</dbReference>
<name>A0ABM1BYA2_LIMPO</name>
<sequence>MSTFFQCQCFMTNNIYLQTYNLHVDYRNSEQFWKDYGQSLKSMGCCSETDRRKVTEEIQNELQRRSTLDVDSHKRKQIIKETYRPLYPHLYKLKEDFFHPEFLHLVDQCITSQSLMSVQQYLHTISEEKSIFMFPVFTEEFCTQFLEELVNFEQSLLPKGKPNTMNNYGVLLNELGFYEDFLNPLRIHYLQPITKLLFPKEGGGNLDSQKGFTVKYKVGEDVDLGYHYDNAEVTLNVCLGSNFTGGELYFGDMKTVPLWKTTCSTVEQQPYCGILHRGQQLHGALPVTSGERHNLVIWMRSSSIRNRLCPMCDRIPILVPAEAYGDGFTQERQTVDVCGVF</sequence>
<evidence type="ECO:0000256" key="4">
    <source>
        <dbReference type="ARBA" id="ARBA00022964"/>
    </source>
</evidence>
<evidence type="ECO:0000259" key="7">
    <source>
        <dbReference type="PROSITE" id="PS51471"/>
    </source>
</evidence>
<dbReference type="Proteomes" id="UP000694941">
    <property type="component" value="Unplaced"/>
</dbReference>
<feature type="domain" description="Fe2OG dioxygenase" evidence="7">
    <location>
        <begin position="207"/>
        <end position="301"/>
    </location>
</feature>
<gene>
    <name evidence="9 10 11" type="primary">LOC106474828</name>
</gene>
<evidence type="ECO:0000256" key="5">
    <source>
        <dbReference type="ARBA" id="ARBA00023002"/>
    </source>
</evidence>
<accession>A0ABM1BYA2</accession>
<evidence type="ECO:0000313" key="10">
    <source>
        <dbReference type="RefSeq" id="XP_013790973.1"/>
    </source>
</evidence>
<evidence type="ECO:0000313" key="9">
    <source>
        <dbReference type="RefSeq" id="XP_013790972.1"/>
    </source>
</evidence>
<keyword evidence="2" id="KW-0479">Metal-binding</keyword>
<dbReference type="InterPro" id="IPR006620">
    <property type="entry name" value="Pro_4_hyd_alph"/>
</dbReference>
<dbReference type="RefSeq" id="XP_013790972.1">
    <property type="nucleotide sequence ID" value="XM_013935518.2"/>
</dbReference>
<dbReference type="PROSITE" id="PS51471">
    <property type="entry name" value="FE2OG_OXY"/>
    <property type="match status" value="1"/>
</dbReference>
<comment type="cofactor">
    <cofactor evidence="1">
        <name>L-ascorbate</name>
        <dbReference type="ChEBI" id="CHEBI:38290"/>
    </cofactor>
</comment>
<keyword evidence="3" id="KW-0847">Vitamin C</keyword>
<dbReference type="GeneID" id="106474828"/>
<dbReference type="RefSeq" id="XP_013790973.1">
    <property type="nucleotide sequence ID" value="XM_013935519.1"/>
</dbReference>
<evidence type="ECO:0000256" key="3">
    <source>
        <dbReference type="ARBA" id="ARBA00022896"/>
    </source>
</evidence>
<evidence type="ECO:0000256" key="2">
    <source>
        <dbReference type="ARBA" id="ARBA00022723"/>
    </source>
</evidence>
<evidence type="ECO:0000256" key="1">
    <source>
        <dbReference type="ARBA" id="ARBA00001961"/>
    </source>
</evidence>
<dbReference type="PANTHER" id="PTHR24014:SF4">
    <property type="entry name" value="2-OXOGLUTARATE AND IRON-DEPENDENT OXYGENASE DOMAIN-CONTAINING PROTEIN 2"/>
    <property type="match status" value="1"/>
</dbReference>
<dbReference type="Gene3D" id="2.60.120.620">
    <property type="entry name" value="q2cbj1_9rhob like domain"/>
    <property type="match status" value="1"/>
</dbReference>
<evidence type="ECO:0000256" key="6">
    <source>
        <dbReference type="ARBA" id="ARBA00023004"/>
    </source>
</evidence>
<dbReference type="RefSeq" id="XP_013790974.1">
    <property type="nucleotide sequence ID" value="XM_013935520.2"/>
</dbReference>
<dbReference type="Pfam" id="PF25238">
    <property type="entry name" value="OGFOD2-like"/>
    <property type="match status" value="1"/>
</dbReference>
<organism evidence="8 11">
    <name type="scientific">Limulus polyphemus</name>
    <name type="common">Atlantic horseshoe crab</name>
    <dbReference type="NCBI Taxonomy" id="6850"/>
    <lineage>
        <taxon>Eukaryota</taxon>
        <taxon>Metazoa</taxon>
        <taxon>Ecdysozoa</taxon>
        <taxon>Arthropoda</taxon>
        <taxon>Chelicerata</taxon>
        <taxon>Merostomata</taxon>
        <taxon>Xiphosura</taxon>
        <taxon>Limulidae</taxon>
        <taxon>Limulus</taxon>
    </lineage>
</organism>
<keyword evidence="4" id="KW-0223">Dioxygenase</keyword>
<protein>
    <submittedName>
        <fullName evidence="9 10">2-oxoglutarate and iron-dependent oxygenase domain-containing protein 2-like isoform X1</fullName>
    </submittedName>
</protein>
<keyword evidence="5" id="KW-0560">Oxidoreductase</keyword>
<evidence type="ECO:0000313" key="11">
    <source>
        <dbReference type="RefSeq" id="XP_013790974.1"/>
    </source>
</evidence>